<dbReference type="GO" id="GO:0043328">
    <property type="term" value="P:protein transport to vacuole involved in ubiquitin-dependent protein catabolic process via the multivesicular body sorting pathway"/>
    <property type="evidence" value="ECO:0007669"/>
    <property type="project" value="TreeGrafter"/>
</dbReference>
<name>E9LD21_BREAA</name>
<evidence type="ECO:0000313" key="3">
    <source>
        <dbReference type="EMBL" id="ADW82831.1"/>
    </source>
</evidence>
<sequence length="217" mass="24020">MELRKSLLACDTLLAQRENTKDSIRTMAQEDAPTNKLAVLMGGMPEDQAIERELDKYSEFRAKIDSSISEQIGLLETIRVQNDDFARTRSTADAGTREREQLFQALEQAFNAYQELLNNLREGIHFYTQFQETLSAYAHKVEDYVYARRTERDELVASIRDLGAGPGAGAGPGPAGYPTAGPGAGPYQAPPNPYPYPYAPAPQGQDPKTIYGYAPRP</sequence>
<dbReference type="InterPro" id="IPR025304">
    <property type="entry name" value="ALIX_V_dom"/>
</dbReference>
<feature type="compositionally biased region" description="Gly residues" evidence="1">
    <location>
        <begin position="165"/>
        <end position="174"/>
    </location>
</feature>
<feature type="compositionally biased region" description="Pro residues" evidence="1">
    <location>
        <begin position="188"/>
        <end position="200"/>
    </location>
</feature>
<reference evidence="3" key="1">
    <citation type="journal article" date="2011" name="J. Cell Sci.">
        <title>Multivesicular bodies in the enigmatic amoeboflagellate Breviata anathema and the evolution of ESCRT 0.</title>
        <authorList>
            <person name="Herman E.K."/>
            <person name="Walker G."/>
            <person name="van der Giezen M."/>
            <person name="Dacks J.B."/>
        </authorList>
    </citation>
    <scope>NUCLEOTIDE SEQUENCE</scope>
</reference>
<dbReference type="Gene3D" id="1.20.140.50">
    <property type="entry name" value="alix/aip1 like domains"/>
    <property type="match status" value="1"/>
</dbReference>
<protein>
    <submittedName>
        <fullName evidence="3">Vacuolar protein sorting protein 31</fullName>
    </submittedName>
</protein>
<dbReference type="AlphaFoldDB" id="E9LD21"/>
<dbReference type="PANTHER" id="PTHR23030:SF30">
    <property type="entry name" value="TYROSINE-PROTEIN PHOSPHATASE NON-RECEPTOR TYPE 23"/>
    <property type="match status" value="1"/>
</dbReference>
<proteinExistence type="evidence at transcript level"/>
<feature type="compositionally biased region" description="Low complexity" evidence="1">
    <location>
        <begin position="176"/>
        <end position="187"/>
    </location>
</feature>
<dbReference type="PANTHER" id="PTHR23030">
    <property type="entry name" value="PCD6 INTERACTING PROTEIN-RELATED"/>
    <property type="match status" value="1"/>
</dbReference>
<gene>
    <name evidence="3" type="primary">VPS31</name>
</gene>
<dbReference type="EMBL" id="HM773430">
    <property type="protein sequence ID" value="ADW82831.1"/>
    <property type="molecule type" value="mRNA"/>
</dbReference>
<accession>E9LD21</accession>
<evidence type="ECO:0000259" key="2">
    <source>
        <dbReference type="Pfam" id="PF13949"/>
    </source>
</evidence>
<organism evidence="3">
    <name type="scientific">Breviata anathema</name>
    <name type="common">Amoeboid flagellate</name>
    <dbReference type="NCBI Taxonomy" id="81100"/>
    <lineage>
        <taxon>Eukaryota</taxon>
        <taxon>Breviatea</taxon>
        <taxon>Breviata</taxon>
    </lineage>
</organism>
<dbReference type="GO" id="GO:0005768">
    <property type="term" value="C:endosome"/>
    <property type="evidence" value="ECO:0007669"/>
    <property type="project" value="TreeGrafter"/>
</dbReference>
<feature type="domain" description="ALIX V-shaped" evidence="2">
    <location>
        <begin position="2"/>
        <end position="151"/>
    </location>
</feature>
<evidence type="ECO:0000256" key="1">
    <source>
        <dbReference type="SAM" id="MobiDB-lite"/>
    </source>
</evidence>
<feature type="region of interest" description="Disordered" evidence="1">
    <location>
        <begin position="165"/>
        <end position="217"/>
    </location>
</feature>
<dbReference type="Pfam" id="PF13949">
    <property type="entry name" value="ALIX_LYPXL_bnd"/>
    <property type="match status" value="1"/>
</dbReference>